<dbReference type="Proteomes" id="UP001529510">
    <property type="component" value="Unassembled WGS sequence"/>
</dbReference>
<reference evidence="1 2" key="1">
    <citation type="submission" date="2024-05" db="EMBL/GenBank/DDBJ databases">
        <title>Genome sequencing and assembly of Indian major carp, Cirrhinus mrigala (Hamilton, 1822).</title>
        <authorList>
            <person name="Mohindra V."/>
            <person name="Chowdhury L.M."/>
            <person name="Lal K."/>
            <person name="Jena J.K."/>
        </authorList>
    </citation>
    <scope>NUCLEOTIDE SEQUENCE [LARGE SCALE GENOMIC DNA]</scope>
    <source>
        <strain evidence="1">CM1030</strain>
        <tissue evidence="1">Blood</tissue>
    </source>
</reference>
<dbReference type="EMBL" id="JAMKFB020000013">
    <property type="protein sequence ID" value="KAL0178639.1"/>
    <property type="molecule type" value="Genomic_DNA"/>
</dbReference>
<dbReference type="AlphaFoldDB" id="A0ABD0PX65"/>
<evidence type="ECO:0000313" key="1">
    <source>
        <dbReference type="EMBL" id="KAL0178639.1"/>
    </source>
</evidence>
<protein>
    <submittedName>
        <fullName evidence="1">Uncharacterized protein</fullName>
    </submittedName>
</protein>
<proteinExistence type="predicted"/>
<comment type="caution">
    <text evidence="1">The sequence shown here is derived from an EMBL/GenBank/DDBJ whole genome shotgun (WGS) entry which is preliminary data.</text>
</comment>
<sequence length="61" mass="6869">MGDQLMCKLNPTSDLIRDQWNALKLTAANQIKAMGGAKTLQEFNKKVDQKVEHTTKTSYTN</sequence>
<evidence type="ECO:0000313" key="2">
    <source>
        <dbReference type="Proteomes" id="UP001529510"/>
    </source>
</evidence>
<gene>
    <name evidence="1" type="ORF">M9458_027533</name>
</gene>
<accession>A0ABD0PX65</accession>
<keyword evidence="2" id="KW-1185">Reference proteome</keyword>
<organism evidence="1 2">
    <name type="scientific">Cirrhinus mrigala</name>
    <name type="common">Mrigala</name>
    <dbReference type="NCBI Taxonomy" id="683832"/>
    <lineage>
        <taxon>Eukaryota</taxon>
        <taxon>Metazoa</taxon>
        <taxon>Chordata</taxon>
        <taxon>Craniata</taxon>
        <taxon>Vertebrata</taxon>
        <taxon>Euteleostomi</taxon>
        <taxon>Actinopterygii</taxon>
        <taxon>Neopterygii</taxon>
        <taxon>Teleostei</taxon>
        <taxon>Ostariophysi</taxon>
        <taxon>Cypriniformes</taxon>
        <taxon>Cyprinidae</taxon>
        <taxon>Labeoninae</taxon>
        <taxon>Labeonini</taxon>
        <taxon>Cirrhinus</taxon>
    </lineage>
</organism>
<name>A0ABD0PX65_CIRMR</name>